<sequence>MKIGDFTKAERVCPCDITADLRTWTCGEAKAKRGGGTPWARREGINSAPCGR</sequence>
<organism evidence="2 3">
    <name type="scientific">Plasmodium cynomolgi (strain B)</name>
    <dbReference type="NCBI Taxonomy" id="1120755"/>
    <lineage>
        <taxon>Eukaryota</taxon>
        <taxon>Sar</taxon>
        <taxon>Alveolata</taxon>
        <taxon>Apicomplexa</taxon>
        <taxon>Aconoidasida</taxon>
        <taxon>Haemosporida</taxon>
        <taxon>Plasmodiidae</taxon>
        <taxon>Plasmodium</taxon>
        <taxon>Plasmodium (Plasmodium)</taxon>
    </lineage>
</organism>
<feature type="region of interest" description="Disordered" evidence="1">
    <location>
        <begin position="32"/>
        <end position="52"/>
    </location>
</feature>
<proteinExistence type="predicted"/>
<dbReference type="AlphaFoldDB" id="K6UEK4"/>
<gene>
    <name evidence="2" type="ORF">PCYB_133800</name>
</gene>
<dbReference type="KEGG" id="pcy:PCYB_133800"/>
<reference evidence="2 3" key="1">
    <citation type="journal article" date="2012" name="Nat. Genet.">
        <title>Plasmodium cynomolgi genome sequences provide insight into Plasmodium vivax and the monkey malaria clade.</title>
        <authorList>
            <person name="Tachibana S."/>
            <person name="Sullivan S.A."/>
            <person name="Kawai S."/>
            <person name="Nakamura S."/>
            <person name="Kim H.R."/>
            <person name="Goto N."/>
            <person name="Arisue N."/>
            <person name="Palacpac N.M.Q."/>
            <person name="Honma H."/>
            <person name="Yagi M."/>
            <person name="Tougan T."/>
            <person name="Katakai Y."/>
            <person name="Kaneko O."/>
            <person name="Mita T."/>
            <person name="Kita K."/>
            <person name="Yasutomi Y."/>
            <person name="Sutton P.L."/>
            <person name="Shakhbatyan R."/>
            <person name="Horii T."/>
            <person name="Yasunaga T."/>
            <person name="Barnwell J.W."/>
            <person name="Escalante A.A."/>
            <person name="Carlton J.M."/>
            <person name="Tanabe K."/>
        </authorList>
    </citation>
    <scope>NUCLEOTIDE SEQUENCE [LARGE SCALE GENOMIC DNA]</scope>
    <source>
        <strain evidence="2 3">B</strain>
    </source>
</reference>
<evidence type="ECO:0000313" key="2">
    <source>
        <dbReference type="EMBL" id="GAB68506.1"/>
    </source>
</evidence>
<dbReference type="EMBL" id="DF157105">
    <property type="protein sequence ID" value="GAB68506.1"/>
    <property type="molecule type" value="Genomic_DNA"/>
</dbReference>
<protein>
    <submittedName>
        <fullName evidence="2">Uncharacterized protein</fullName>
    </submittedName>
</protein>
<evidence type="ECO:0000256" key="1">
    <source>
        <dbReference type="SAM" id="MobiDB-lite"/>
    </source>
</evidence>
<dbReference type="VEuPathDB" id="PlasmoDB:PCYB_133800"/>
<name>K6UEK4_PLACD</name>
<accession>K6UEK4</accession>
<dbReference type="RefSeq" id="XP_004224453.1">
    <property type="nucleotide sequence ID" value="XM_004224405.1"/>
</dbReference>
<dbReference type="Proteomes" id="UP000006319">
    <property type="component" value="Chromosome 13"/>
</dbReference>
<dbReference type="GeneID" id="14694880"/>
<evidence type="ECO:0000313" key="3">
    <source>
        <dbReference type="Proteomes" id="UP000006319"/>
    </source>
</evidence>
<keyword evidence="3" id="KW-1185">Reference proteome</keyword>